<dbReference type="GO" id="GO:0046872">
    <property type="term" value="F:metal ion binding"/>
    <property type="evidence" value="ECO:0007669"/>
    <property type="project" value="UniProtKB-KW"/>
</dbReference>
<evidence type="ECO:0000256" key="8">
    <source>
        <dbReference type="ARBA" id="ARBA00023004"/>
    </source>
</evidence>
<dbReference type="AlphaFoldDB" id="A0A011NUN8"/>
<dbReference type="Proteomes" id="UP000020218">
    <property type="component" value="Unassembled WGS sequence"/>
</dbReference>
<feature type="binding site" evidence="10">
    <location>
        <begin position="251"/>
        <end position="253"/>
    </location>
    <ligand>
        <name>iminosuccinate</name>
        <dbReference type="ChEBI" id="CHEBI:77875"/>
    </ligand>
</feature>
<comment type="catalytic activity">
    <reaction evidence="10">
        <text>iminosuccinate + dihydroxyacetone phosphate = quinolinate + phosphate + 2 H2O + H(+)</text>
        <dbReference type="Rhea" id="RHEA:25888"/>
        <dbReference type="ChEBI" id="CHEBI:15377"/>
        <dbReference type="ChEBI" id="CHEBI:15378"/>
        <dbReference type="ChEBI" id="CHEBI:29959"/>
        <dbReference type="ChEBI" id="CHEBI:43474"/>
        <dbReference type="ChEBI" id="CHEBI:57642"/>
        <dbReference type="ChEBI" id="CHEBI:77875"/>
        <dbReference type="EC" id="2.5.1.72"/>
    </reaction>
</comment>
<comment type="caution">
    <text evidence="11">The sequence shown here is derived from an EMBL/GenBank/DDBJ whole genome shotgun (WGS) entry which is preliminary data.</text>
</comment>
<dbReference type="PATRIC" id="fig|1454001.3.peg.1110"/>
<dbReference type="Pfam" id="PF02445">
    <property type="entry name" value="NadA"/>
    <property type="match status" value="1"/>
</dbReference>
<evidence type="ECO:0000256" key="1">
    <source>
        <dbReference type="ARBA" id="ARBA00005065"/>
    </source>
</evidence>
<dbReference type="STRING" id="1454001.AW08_01090"/>
<organism evidence="11 12">
    <name type="scientific">Candidatus Accumulibacter adjunctus</name>
    <dbReference type="NCBI Taxonomy" id="1454001"/>
    <lineage>
        <taxon>Bacteria</taxon>
        <taxon>Pseudomonadati</taxon>
        <taxon>Pseudomonadota</taxon>
        <taxon>Betaproteobacteria</taxon>
        <taxon>Candidatus Accumulibacter</taxon>
    </lineage>
</organism>
<evidence type="ECO:0000256" key="6">
    <source>
        <dbReference type="ARBA" id="ARBA00022679"/>
    </source>
</evidence>
<evidence type="ECO:0000256" key="3">
    <source>
        <dbReference type="ARBA" id="ARBA00022485"/>
    </source>
</evidence>
<dbReference type="EC" id="2.5.1.72" evidence="2 10"/>
<evidence type="ECO:0000313" key="12">
    <source>
        <dbReference type="Proteomes" id="UP000020218"/>
    </source>
</evidence>
<protein>
    <recommendedName>
        <fullName evidence="2 10">Quinolinate synthase</fullName>
        <ecNumber evidence="2 10">2.5.1.72</ecNumber>
    </recommendedName>
</protein>
<feature type="binding site" evidence="10">
    <location>
        <position position="156"/>
    </location>
    <ligand>
        <name>iminosuccinate</name>
        <dbReference type="ChEBI" id="CHEBI:77875"/>
    </ligand>
</feature>
<dbReference type="UniPathway" id="UPA00253">
    <property type="reaction ID" value="UER00327"/>
</dbReference>
<evidence type="ECO:0000256" key="4">
    <source>
        <dbReference type="ARBA" id="ARBA00022490"/>
    </source>
</evidence>
<dbReference type="EMBL" id="JFAX01000005">
    <property type="protein sequence ID" value="EXI68310.1"/>
    <property type="molecule type" value="Genomic_DNA"/>
</dbReference>
<dbReference type="HAMAP" id="MF_00569">
    <property type="entry name" value="NadA_type3"/>
    <property type="match status" value="1"/>
</dbReference>
<accession>A0A011NUN8</accession>
<evidence type="ECO:0000256" key="7">
    <source>
        <dbReference type="ARBA" id="ARBA00022723"/>
    </source>
</evidence>
<feature type="binding site" evidence="10">
    <location>
        <begin position="135"/>
        <end position="137"/>
    </location>
    <ligand>
        <name>iminosuccinate</name>
        <dbReference type="ChEBI" id="CHEBI:77875"/>
    </ligand>
</feature>
<comment type="similarity">
    <text evidence="10">Belongs to the quinolinate synthase family. Type 3 subfamily.</text>
</comment>
<comment type="function">
    <text evidence="10">Catalyzes the condensation of iminoaspartate with dihydroxyacetone phosphate to form quinolinate.</text>
</comment>
<evidence type="ECO:0000256" key="9">
    <source>
        <dbReference type="ARBA" id="ARBA00023014"/>
    </source>
</evidence>
<feature type="binding site" evidence="10">
    <location>
        <position position="39"/>
    </location>
    <ligand>
        <name>iminosuccinate</name>
        <dbReference type="ChEBI" id="CHEBI:77875"/>
    </ligand>
</feature>
<dbReference type="SUPFAM" id="SSF142754">
    <property type="entry name" value="NadA-like"/>
    <property type="match status" value="1"/>
</dbReference>
<dbReference type="InterPro" id="IPR036094">
    <property type="entry name" value="NadA_sf"/>
</dbReference>
<dbReference type="InterPro" id="IPR003473">
    <property type="entry name" value="NadA"/>
</dbReference>
<reference evidence="11" key="1">
    <citation type="submission" date="2014-02" db="EMBL/GenBank/DDBJ databases">
        <title>Expanding our view of genomic diversity in Candidatus Accumulibacter clades.</title>
        <authorList>
            <person name="Skennerton C.T."/>
            <person name="Barr J.J."/>
            <person name="Slater F.R."/>
            <person name="Bond P.L."/>
            <person name="Tyson G.W."/>
        </authorList>
    </citation>
    <scope>NUCLEOTIDE SEQUENCE [LARGE SCALE GENOMIC DNA]</scope>
</reference>
<dbReference type="InterPro" id="IPR023515">
    <property type="entry name" value="Quinolinate_synth_A_type3"/>
</dbReference>
<comment type="cofactor">
    <cofactor evidence="10">
        <name>[4Fe-4S] cluster</name>
        <dbReference type="ChEBI" id="CHEBI:49883"/>
    </cofactor>
    <text evidence="10">Binds 1 [4Fe-4S] cluster per subunit.</text>
</comment>
<gene>
    <name evidence="10 11" type="primary">nadA</name>
    <name evidence="11" type="ORF">AW08_01090</name>
</gene>
<evidence type="ECO:0000313" key="11">
    <source>
        <dbReference type="EMBL" id="EXI68310.1"/>
    </source>
</evidence>
<evidence type="ECO:0000256" key="10">
    <source>
        <dbReference type="HAMAP-Rule" id="MF_00569"/>
    </source>
</evidence>
<dbReference type="GO" id="GO:0034628">
    <property type="term" value="P:'de novo' NAD+ biosynthetic process from L-aspartate"/>
    <property type="evidence" value="ECO:0007669"/>
    <property type="project" value="TreeGrafter"/>
</dbReference>
<dbReference type="GO" id="GO:0008987">
    <property type="term" value="F:quinolinate synthetase A activity"/>
    <property type="evidence" value="ECO:0007669"/>
    <property type="project" value="UniProtKB-UniRule"/>
</dbReference>
<dbReference type="GO" id="GO:0005829">
    <property type="term" value="C:cytosol"/>
    <property type="evidence" value="ECO:0007669"/>
    <property type="project" value="TreeGrafter"/>
</dbReference>
<keyword evidence="4 10" id="KW-0963">Cytoplasm</keyword>
<keyword evidence="12" id="KW-1185">Reference proteome</keyword>
<sequence>MQTATISFDKFNQLQDDACHQRIRTARARLGNEVVLLCHHYQRADVYQYADLTGDSLKLSRLAANTDSRLIVFCGVHFMAEVADIMSKPDQIAVLPDLAAGCSMADMANLAKVERCWRELGEVIEVDQVVTPVTYINSAADLKAFCGEHGGIVCTSSNAGTIATWAFARREKILFFPDQHLGRWTGFKMGIPLDEMVVWDPDLELGGLSPQQIRAARLLLWKGHCSVHQMFQPAHILRFRNQHPDGLVISHPECSFEVCRQSDFVGSTEHIVRTIKDAAANTRWLVGTELNLVNRLAEEVRHEGKIVQFMAPTVCMCSTMQRIDPQHLAWTLENLADGTVVNQIRVPEHERELARLALDRMLDVS</sequence>
<dbReference type="PANTHER" id="PTHR30573">
    <property type="entry name" value="QUINOLINATE SYNTHETASE A"/>
    <property type="match status" value="1"/>
</dbReference>
<dbReference type="PANTHER" id="PTHR30573:SF0">
    <property type="entry name" value="QUINOLINATE SYNTHASE, CHLOROPLASTIC"/>
    <property type="match status" value="1"/>
</dbReference>
<feature type="binding site" evidence="10">
    <location>
        <position position="102"/>
    </location>
    <ligand>
        <name>[4Fe-4S] cluster</name>
        <dbReference type="ChEBI" id="CHEBI:49883"/>
    </ligand>
</feature>
<evidence type="ECO:0000256" key="2">
    <source>
        <dbReference type="ARBA" id="ARBA00012669"/>
    </source>
</evidence>
<keyword evidence="6 10" id="KW-0808">Transferase</keyword>
<keyword evidence="9 10" id="KW-0411">Iron-sulfur</keyword>
<keyword evidence="3 10" id="KW-0004">4Fe-4S</keyword>
<feature type="binding site" evidence="10">
    <location>
        <position position="225"/>
    </location>
    <ligand>
        <name>[4Fe-4S] cluster</name>
        <dbReference type="ChEBI" id="CHEBI:49883"/>
    </ligand>
</feature>
<dbReference type="GO" id="GO:0051539">
    <property type="term" value="F:4 iron, 4 sulfur cluster binding"/>
    <property type="evidence" value="ECO:0007669"/>
    <property type="project" value="UniProtKB-KW"/>
</dbReference>
<name>A0A011NUN8_9PROT</name>
<keyword evidence="5 10" id="KW-0662">Pyridine nucleotide biosynthesis</keyword>
<keyword evidence="7 10" id="KW-0479">Metal-binding</keyword>
<feature type="binding site" evidence="10">
    <location>
        <position position="268"/>
    </location>
    <ligand>
        <name>iminosuccinate</name>
        <dbReference type="ChEBI" id="CHEBI:77875"/>
    </ligand>
</feature>
<dbReference type="NCBIfam" id="NF006883">
    <property type="entry name" value="PRK09375.2-4"/>
    <property type="match status" value="1"/>
</dbReference>
<feature type="binding site" evidence="10">
    <location>
        <position position="317"/>
    </location>
    <ligand>
        <name>[4Fe-4S] cluster</name>
        <dbReference type="ChEBI" id="CHEBI:49883"/>
    </ligand>
</feature>
<evidence type="ECO:0000256" key="5">
    <source>
        <dbReference type="ARBA" id="ARBA00022642"/>
    </source>
</evidence>
<feature type="binding site" evidence="10">
    <location>
        <position position="56"/>
    </location>
    <ligand>
        <name>iminosuccinate</name>
        <dbReference type="ChEBI" id="CHEBI:77875"/>
    </ligand>
</feature>
<dbReference type="Gene3D" id="3.40.50.10800">
    <property type="entry name" value="NadA-like"/>
    <property type="match status" value="3"/>
</dbReference>
<keyword evidence="8 10" id="KW-0408">Iron</keyword>
<comment type="subcellular location">
    <subcellularLocation>
        <location evidence="10">Cytoplasm</location>
    </subcellularLocation>
</comment>
<dbReference type="NCBIfam" id="TIGR00550">
    <property type="entry name" value="nadA"/>
    <property type="match status" value="1"/>
</dbReference>
<proteinExistence type="inferred from homology"/>
<comment type="pathway">
    <text evidence="1 10">Cofactor biosynthesis; NAD(+) biosynthesis; quinolinate from iminoaspartate: step 1/1.</text>
</comment>